<dbReference type="Gene3D" id="2.40.70.10">
    <property type="entry name" value="Acid Proteases"/>
    <property type="match status" value="1"/>
</dbReference>
<reference evidence="2" key="1">
    <citation type="journal article" date="2013" name="Science">
        <title>The Amborella genome and the evolution of flowering plants.</title>
        <authorList>
            <consortium name="Amborella Genome Project"/>
        </authorList>
    </citation>
    <scope>NUCLEOTIDE SEQUENCE [LARGE SCALE GENOMIC DNA]</scope>
</reference>
<organism evidence="1 2">
    <name type="scientific">Amborella trichopoda</name>
    <dbReference type="NCBI Taxonomy" id="13333"/>
    <lineage>
        <taxon>Eukaryota</taxon>
        <taxon>Viridiplantae</taxon>
        <taxon>Streptophyta</taxon>
        <taxon>Embryophyta</taxon>
        <taxon>Tracheophyta</taxon>
        <taxon>Spermatophyta</taxon>
        <taxon>Magnoliopsida</taxon>
        <taxon>Amborellales</taxon>
        <taxon>Amborellaceae</taxon>
        <taxon>Amborella</taxon>
    </lineage>
</organism>
<dbReference type="InterPro" id="IPR021109">
    <property type="entry name" value="Peptidase_aspartic_dom_sf"/>
</dbReference>
<keyword evidence="2" id="KW-1185">Reference proteome</keyword>
<dbReference type="SUPFAM" id="SSF50630">
    <property type="entry name" value="Acid proteases"/>
    <property type="match status" value="1"/>
</dbReference>
<proteinExistence type="predicted"/>
<dbReference type="EMBL" id="KI392710">
    <property type="protein sequence ID" value="ERN11013.1"/>
    <property type="molecule type" value="Genomic_DNA"/>
</dbReference>
<protein>
    <submittedName>
        <fullName evidence="1">Uncharacterized protein</fullName>
    </submittedName>
</protein>
<dbReference type="Proteomes" id="UP000017836">
    <property type="component" value="Unassembled WGS sequence"/>
</dbReference>
<evidence type="ECO:0000313" key="1">
    <source>
        <dbReference type="EMBL" id="ERN11013.1"/>
    </source>
</evidence>
<evidence type="ECO:0000313" key="2">
    <source>
        <dbReference type="Proteomes" id="UP000017836"/>
    </source>
</evidence>
<dbReference type="Gramene" id="ERN11013">
    <property type="protein sequence ID" value="ERN11013"/>
    <property type="gene ID" value="AMTR_s00024p00036860"/>
</dbReference>
<dbReference type="HOGENOM" id="CLU_1827919_0_0_1"/>
<gene>
    <name evidence="1" type="ORF">AMTR_s00024p00036860</name>
</gene>
<dbReference type="AlphaFoldDB" id="W1PSJ0"/>
<sequence length="141" mass="14971">MYMKVTLNGRVMKAMVETGATHNLLSDREADPLSLTLAGDISKMKVVNLVAKFLDDGLGICCAAPWCGGHHGQTVPLHGPCGLHGKGEGVIYVAAKDNVIARPCHLSCGLVDQGDWRRTHGASCNHEALRGVQQSDASRSP</sequence>
<accession>W1PSJ0</accession>
<name>W1PSJ0_AMBTC</name>